<comment type="similarity">
    <text evidence="2 7">Belongs to the FlgH family.</text>
</comment>
<dbReference type="GO" id="GO:0009427">
    <property type="term" value="C:bacterial-type flagellum basal body, distal rod, L ring"/>
    <property type="evidence" value="ECO:0007669"/>
    <property type="project" value="InterPro"/>
</dbReference>
<keyword evidence="8" id="KW-0966">Cell projection</keyword>
<protein>
    <recommendedName>
        <fullName evidence="7">Flagellar L-ring protein</fullName>
    </recommendedName>
    <alternativeName>
        <fullName evidence="7">Basal body L-ring protein</fullName>
    </alternativeName>
</protein>
<comment type="subunit">
    <text evidence="7">The basal body constitutes a major portion of the flagellar organelle and consists of four rings (L,P,S, and M) mounted on a central rod.</text>
</comment>
<dbReference type="EMBL" id="BLVO01000005">
    <property type="protein sequence ID" value="GFM32356.1"/>
    <property type="molecule type" value="Genomic_DNA"/>
</dbReference>
<dbReference type="Proteomes" id="UP000503840">
    <property type="component" value="Unassembled WGS sequence"/>
</dbReference>
<proteinExistence type="inferred from homology"/>
<dbReference type="GO" id="GO:0071973">
    <property type="term" value="P:bacterial-type flagellum-dependent cell motility"/>
    <property type="evidence" value="ECO:0007669"/>
    <property type="project" value="InterPro"/>
</dbReference>
<evidence type="ECO:0000256" key="4">
    <source>
        <dbReference type="ARBA" id="ARBA00023136"/>
    </source>
</evidence>
<dbReference type="GO" id="GO:0009279">
    <property type="term" value="C:cell outer membrane"/>
    <property type="evidence" value="ECO:0007669"/>
    <property type="project" value="UniProtKB-SubCell"/>
</dbReference>
<gene>
    <name evidence="7 8" type="primary">flgH</name>
    <name evidence="8" type="ORF">DSM101010T_07210</name>
</gene>
<accession>A0A7J0BFC4</accession>
<keyword evidence="8" id="KW-0282">Flagellum</keyword>
<evidence type="ECO:0000256" key="6">
    <source>
        <dbReference type="ARBA" id="ARBA00023237"/>
    </source>
</evidence>
<keyword evidence="6 7" id="KW-0998">Cell outer membrane</keyword>
<comment type="function">
    <text evidence="1 7">Assembles around the rod to form the L-ring and probably protects the motor/basal body from shearing forces during rotation.</text>
</comment>
<dbReference type="PANTHER" id="PTHR34933:SF1">
    <property type="entry name" value="FLAGELLAR L-RING PROTEIN"/>
    <property type="match status" value="1"/>
</dbReference>
<evidence type="ECO:0000313" key="9">
    <source>
        <dbReference type="Proteomes" id="UP000503840"/>
    </source>
</evidence>
<dbReference type="NCBIfam" id="NF009336">
    <property type="entry name" value="PRK12696.1"/>
    <property type="match status" value="1"/>
</dbReference>
<keyword evidence="4 7" id="KW-0472">Membrane</keyword>
<dbReference type="InterPro" id="IPR000527">
    <property type="entry name" value="Flag_Lring"/>
</dbReference>
<name>A0A7J0BFC4_9BACT</name>
<keyword evidence="3" id="KW-0732">Signal</keyword>
<dbReference type="HAMAP" id="MF_00415">
    <property type="entry name" value="FlgH"/>
    <property type="match status" value="1"/>
</dbReference>
<dbReference type="PANTHER" id="PTHR34933">
    <property type="entry name" value="FLAGELLAR L-RING PROTEIN"/>
    <property type="match status" value="1"/>
</dbReference>
<comment type="subcellular location">
    <subcellularLocation>
        <location evidence="7">Cell outer membrane</location>
    </subcellularLocation>
    <subcellularLocation>
        <location evidence="7">Bacterial flagellum basal body</location>
    </subcellularLocation>
</comment>
<sequence>MNNRTNTVSILASAGTSARQTLAGALLIAMLASQLAGCQAAKEKPAPIPPVMPAPVSMTPEEKAANPGSLFDDAEANYLFSDNRARRVGDIVLVNIVETTTAKNKAETSTEKESAINLGVSNFFGTPGQMTMGPVTIPGAVGATPMVKASSTSSFDGKGETKRENTFTSTIACRVIKVLPGGLLEVEGARETRVNEETQYIVISGLVRTADVEADNSVKSTQLANARIAYYGEGAVADKQKPGWFVRLMDNVWPF</sequence>
<dbReference type="AlphaFoldDB" id="A0A7J0BFC4"/>
<evidence type="ECO:0000256" key="7">
    <source>
        <dbReference type="HAMAP-Rule" id="MF_00415"/>
    </source>
</evidence>
<organism evidence="8 9">
    <name type="scientific">Desulfovibrio subterraneus</name>
    <dbReference type="NCBI Taxonomy" id="2718620"/>
    <lineage>
        <taxon>Bacteria</taxon>
        <taxon>Pseudomonadati</taxon>
        <taxon>Thermodesulfobacteriota</taxon>
        <taxon>Desulfovibrionia</taxon>
        <taxon>Desulfovibrionales</taxon>
        <taxon>Desulfovibrionaceae</taxon>
        <taxon>Desulfovibrio</taxon>
    </lineage>
</organism>
<evidence type="ECO:0000256" key="2">
    <source>
        <dbReference type="ARBA" id="ARBA00006929"/>
    </source>
</evidence>
<dbReference type="Pfam" id="PF02107">
    <property type="entry name" value="FlgH"/>
    <property type="match status" value="1"/>
</dbReference>
<reference evidence="8 9" key="1">
    <citation type="submission" date="2020-05" db="EMBL/GenBank/DDBJ databases">
        <title>Draft genome sequence of Desulfovibrio sp. strain HN2T.</title>
        <authorList>
            <person name="Ueno A."/>
            <person name="Tamazawa S."/>
            <person name="Tamamura S."/>
            <person name="Murakami T."/>
            <person name="Kiyama T."/>
            <person name="Inomata H."/>
            <person name="Amano Y."/>
            <person name="Miyakawa K."/>
            <person name="Tamaki H."/>
            <person name="Naganuma T."/>
            <person name="Kaneko K."/>
        </authorList>
    </citation>
    <scope>NUCLEOTIDE SEQUENCE [LARGE SCALE GENOMIC DNA]</scope>
    <source>
        <strain evidence="8 9">HN2</strain>
    </source>
</reference>
<evidence type="ECO:0000256" key="3">
    <source>
        <dbReference type="ARBA" id="ARBA00022729"/>
    </source>
</evidence>
<evidence type="ECO:0000256" key="1">
    <source>
        <dbReference type="ARBA" id="ARBA00002591"/>
    </source>
</evidence>
<evidence type="ECO:0000256" key="5">
    <source>
        <dbReference type="ARBA" id="ARBA00023143"/>
    </source>
</evidence>
<dbReference type="GO" id="GO:0003774">
    <property type="term" value="F:cytoskeletal motor activity"/>
    <property type="evidence" value="ECO:0007669"/>
    <property type="project" value="InterPro"/>
</dbReference>
<dbReference type="PRINTS" id="PR01008">
    <property type="entry name" value="FLGLRINGFLGH"/>
</dbReference>
<comment type="caution">
    <text evidence="8">The sequence shown here is derived from an EMBL/GenBank/DDBJ whole genome shotgun (WGS) entry which is preliminary data.</text>
</comment>
<evidence type="ECO:0000313" key="8">
    <source>
        <dbReference type="EMBL" id="GFM32356.1"/>
    </source>
</evidence>
<keyword evidence="9" id="KW-1185">Reference proteome</keyword>
<keyword evidence="5 7" id="KW-0975">Bacterial flagellum</keyword>
<keyword evidence="8" id="KW-0969">Cilium</keyword>